<evidence type="ECO:0000313" key="4">
    <source>
        <dbReference type="Proteomes" id="UP000063147"/>
    </source>
</evidence>
<dbReference type="OrthoDB" id="87740at2"/>
<feature type="domain" description="DUF5105" evidence="2">
    <location>
        <begin position="27"/>
        <end position="154"/>
    </location>
</feature>
<evidence type="ECO:0000259" key="2">
    <source>
        <dbReference type="Pfam" id="PF17118"/>
    </source>
</evidence>
<accession>A0A0M4RWH9</accession>
<feature type="signal peptide" evidence="1">
    <location>
        <begin position="1"/>
        <end position="21"/>
    </location>
</feature>
<proteinExistence type="predicted"/>
<dbReference type="PROSITE" id="PS51257">
    <property type="entry name" value="PROKAR_LIPOPROTEIN"/>
    <property type="match status" value="1"/>
</dbReference>
<protein>
    <recommendedName>
        <fullName evidence="2">DUF5105 domain-containing protein</fullName>
    </recommendedName>
</protein>
<name>A0A0M4RWH9_9FUSO</name>
<dbReference type="RefSeq" id="WP_060676088.1">
    <property type="nucleotide sequence ID" value="NZ_CP012713.1"/>
</dbReference>
<dbReference type="Proteomes" id="UP000063147">
    <property type="component" value="Chromosome"/>
</dbReference>
<organism evidence="3">
    <name type="scientific">Fusobacterium animalis</name>
    <dbReference type="NCBI Taxonomy" id="76859"/>
    <lineage>
        <taxon>Bacteria</taxon>
        <taxon>Fusobacteriati</taxon>
        <taxon>Fusobacteriota</taxon>
        <taxon>Fusobacteriia</taxon>
        <taxon>Fusobacteriales</taxon>
        <taxon>Fusobacteriaceae</taxon>
        <taxon>Fusobacterium</taxon>
    </lineage>
</organism>
<evidence type="ECO:0000256" key="1">
    <source>
        <dbReference type="SAM" id="SignalP"/>
    </source>
</evidence>
<dbReference type="Pfam" id="PF17118">
    <property type="entry name" value="DUF5105"/>
    <property type="match status" value="1"/>
</dbReference>
<dbReference type="InterPro" id="IPR031343">
    <property type="entry name" value="DUF5105"/>
</dbReference>
<dbReference type="AlphaFoldDB" id="A0A0M4RWH9"/>
<gene>
    <name evidence="3" type="ORF">RN98_05460</name>
</gene>
<keyword evidence="1" id="KW-0732">Signal</keyword>
<reference evidence="3 4" key="1">
    <citation type="submission" date="2015-09" db="EMBL/GenBank/DDBJ databases">
        <authorList>
            <person name="Jackson K.R."/>
            <person name="Lunt B.L."/>
            <person name="Fisher J.N.B."/>
            <person name="Gardner A.V."/>
            <person name="Bailey M.E."/>
            <person name="Deus L.M."/>
            <person name="Earl A.S."/>
            <person name="Gibby P.D."/>
            <person name="Hartmann K.A."/>
            <person name="Liu J.E."/>
            <person name="Manci A.M."/>
            <person name="Nielsen D.A."/>
            <person name="Solomon M.B."/>
            <person name="Breakwell D.P."/>
            <person name="Burnett S.H."/>
            <person name="Grose J.H."/>
        </authorList>
    </citation>
    <scope>NUCLEOTIDE SEQUENCE [LARGE SCALE GENOMIC DNA]</scope>
    <source>
        <strain evidence="3 4">KCOM 1279</strain>
    </source>
</reference>
<dbReference type="EMBL" id="CP012713">
    <property type="protein sequence ID" value="ALF17642.1"/>
    <property type="molecule type" value="Genomic_DNA"/>
</dbReference>
<evidence type="ECO:0000313" key="3">
    <source>
        <dbReference type="EMBL" id="ALF17642.1"/>
    </source>
</evidence>
<sequence length="170" mass="19187">MKKILHYLLLSFALFMLVACGKPDSQKAFEERFKEFDSVLTEKMKSADEGSKKMAEIISKATFKVNKVEEKGENSELNVTIKAINLGKYVNEYVAAVTKKYGENIPADKQEEFNKFSVEYFTNVLNDKNVEYVENDVNVKMQKDEGEWKITNPNELVSAILGGAGNLIGL</sequence>
<dbReference type="PATRIC" id="fig|76859.3.peg.1088"/>
<feature type="chain" id="PRO_5005801204" description="DUF5105 domain-containing protein" evidence="1">
    <location>
        <begin position="22"/>
        <end position="170"/>
    </location>
</feature>